<protein>
    <submittedName>
        <fullName evidence="2">Uncharacterized protein</fullName>
    </submittedName>
</protein>
<name>A0A174N883_9FIRM</name>
<dbReference type="AlphaFoldDB" id="A0A174N883"/>
<organism evidence="2 3">
    <name type="scientific">Hungatella hathewayi</name>
    <dbReference type="NCBI Taxonomy" id="154046"/>
    <lineage>
        <taxon>Bacteria</taxon>
        <taxon>Bacillati</taxon>
        <taxon>Bacillota</taxon>
        <taxon>Clostridia</taxon>
        <taxon>Lachnospirales</taxon>
        <taxon>Lachnospiraceae</taxon>
        <taxon>Hungatella</taxon>
    </lineage>
</organism>
<dbReference type="EMBL" id="CYZE01000032">
    <property type="protein sequence ID" value="CUP44914.1"/>
    <property type="molecule type" value="Genomic_DNA"/>
</dbReference>
<gene>
    <name evidence="2" type="ORF">ERS852407_05977</name>
</gene>
<evidence type="ECO:0000256" key="1">
    <source>
        <dbReference type="SAM" id="SignalP"/>
    </source>
</evidence>
<dbReference type="Proteomes" id="UP000095651">
    <property type="component" value="Unassembled WGS sequence"/>
</dbReference>
<evidence type="ECO:0000313" key="2">
    <source>
        <dbReference type="EMBL" id="CUP44914.1"/>
    </source>
</evidence>
<evidence type="ECO:0000313" key="3">
    <source>
        <dbReference type="Proteomes" id="UP000095651"/>
    </source>
</evidence>
<dbReference type="RefSeq" id="WP_055660761.1">
    <property type="nucleotide sequence ID" value="NZ_CABIXC010000032.1"/>
</dbReference>
<keyword evidence="1" id="KW-0732">Signal</keyword>
<proteinExistence type="predicted"/>
<reference evidence="2 3" key="1">
    <citation type="submission" date="2015-09" db="EMBL/GenBank/DDBJ databases">
        <authorList>
            <consortium name="Pathogen Informatics"/>
        </authorList>
    </citation>
    <scope>NUCLEOTIDE SEQUENCE [LARGE SCALE GENOMIC DNA]</scope>
    <source>
        <strain evidence="2 3">2789STDY5608850</strain>
    </source>
</reference>
<feature type="chain" id="PRO_5008028683" evidence="1">
    <location>
        <begin position="24"/>
        <end position="143"/>
    </location>
</feature>
<accession>A0A174N883</accession>
<feature type="signal peptide" evidence="1">
    <location>
        <begin position="1"/>
        <end position="23"/>
    </location>
</feature>
<sequence length="143" mass="15509">MKKVIGSSLALILSLTCSFYAFANGAPSEAEIQKWVYESNLRSNPIAELEGLAPRTAALVASDVGIEYSGFGDYGYAWGYTDVKDGDTDVYHYTRTELRIKSSSTPLATAKEYGYGEVHAETEDVAGAIHHTDAYGKVAWGLK</sequence>